<dbReference type="SUPFAM" id="SSF82171">
    <property type="entry name" value="DPP6 N-terminal domain-like"/>
    <property type="match status" value="1"/>
</dbReference>
<dbReference type="PANTHER" id="PTHR42776:SF13">
    <property type="entry name" value="DIPEPTIDYL-PEPTIDASE 5"/>
    <property type="match status" value="1"/>
</dbReference>
<dbReference type="Proteomes" id="UP000544222">
    <property type="component" value="Unassembled WGS sequence"/>
</dbReference>
<keyword evidence="5" id="KW-0720">Serine protease</keyword>
<keyword evidence="2" id="KW-0645">Protease</keyword>
<evidence type="ECO:0000256" key="5">
    <source>
        <dbReference type="ARBA" id="ARBA00022825"/>
    </source>
</evidence>
<evidence type="ECO:0000256" key="1">
    <source>
        <dbReference type="ARBA" id="ARBA00010040"/>
    </source>
</evidence>
<dbReference type="InterPro" id="IPR011659">
    <property type="entry name" value="WD40"/>
</dbReference>
<dbReference type="Pfam" id="PF07676">
    <property type="entry name" value="PD40"/>
    <property type="match status" value="2"/>
</dbReference>
<keyword evidence="7" id="KW-0031">Aminopeptidase</keyword>
<dbReference type="Gene3D" id="2.120.10.30">
    <property type="entry name" value="TolB, C-terminal domain"/>
    <property type="match status" value="3"/>
</dbReference>
<dbReference type="FunFam" id="3.40.50.1820:FF:000028">
    <property type="entry name" value="S9 family peptidase"/>
    <property type="match status" value="1"/>
</dbReference>
<dbReference type="Pfam" id="PF00326">
    <property type="entry name" value="Peptidase_S9"/>
    <property type="match status" value="1"/>
</dbReference>
<dbReference type="RefSeq" id="WP_183411960.1">
    <property type="nucleotide sequence ID" value="NZ_JACHYB010000001.1"/>
</dbReference>
<organism evidence="7 8">
    <name type="scientific">Microbacter margulisiae</name>
    <dbReference type="NCBI Taxonomy" id="1350067"/>
    <lineage>
        <taxon>Bacteria</taxon>
        <taxon>Pseudomonadati</taxon>
        <taxon>Bacteroidota</taxon>
        <taxon>Bacteroidia</taxon>
        <taxon>Bacteroidales</taxon>
        <taxon>Porphyromonadaceae</taxon>
        <taxon>Microbacter</taxon>
    </lineage>
</organism>
<reference evidence="7 8" key="1">
    <citation type="submission" date="2020-08" db="EMBL/GenBank/DDBJ databases">
        <title>Genomic Encyclopedia of Type Strains, Phase IV (KMG-IV): sequencing the most valuable type-strain genomes for metagenomic binning, comparative biology and taxonomic classification.</title>
        <authorList>
            <person name="Goeker M."/>
        </authorList>
    </citation>
    <scope>NUCLEOTIDE SEQUENCE [LARGE SCALE GENOMIC DNA]</scope>
    <source>
        <strain evidence="7 8">DSM 27471</strain>
    </source>
</reference>
<name>A0A7W5H010_9PORP</name>
<dbReference type="InterPro" id="IPR001375">
    <property type="entry name" value="Peptidase_S9_cat"/>
</dbReference>
<dbReference type="PROSITE" id="PS51257">
    <property type="entry name" value="PROKAR_LIPOPROTEIN"/>
    <property type="match status" value="1"/>
</dbReference>
<keyword evidence="8" id="KW-1185">Reference proteome</keyword>
<gene>
    <name evidence="7" type="ORF">FHX64_000196</name>
</gene>
<dbReference type="InterPro" id="IPR029058">
    <property type="entry name" value="AB_hydrolase_fold"/>
</dbReference>
<evidence type="ECO:0000256" key="3">
    <source>
        <dbReference type="ARBA" id="ARBA00022729"/>
    </source>
</evidence>
<dbReference type="InterPro" id="IPR011042">
    <property type="entry name" value="6-blade_b-propeller_TolB-like"/>
</dbReference>
<dbReference type="AlphaFoldDB" id="A0A7W5H010"/>
<dbReference type="PANTHER" id="PTHR42776">
    <property type="entry name" value="SERINE PEPTIDASE S9 FAMILY MEMBER"/>
    <property type="match status" value="1"/>
</dbReference>
<keyword evidence="4" id="KW-0378">Hydrolase</keyword>
<sequence>MRNTFFLLALFALVSFSCNEKSKTDESLIEKPTINVKNGLMTPEALWAFGRIGDVSVSPDAKTILFSVTYYSISQNKGNTELYTMNIDGTDVQQITKTRKSESNPAFNPNGKRIGFLYPDKNGDNQFFEMNLDGSDRKQISDIEGGIEAFRYAPDGKQIVYIHDVKRTNPFKRLYKGLKQTSGRINDDLMYRHWDQWVDSYPQPYVADFDGKKLSNDYDLLGGTEFESPMRPFGGIEQIVWSPDSKTIAYTCRKKVGKAYSLSTNSDIYLFDVATKTTQDLSEGIMGYDMNPVYSPDGSKIAWESMDHDGYESDKSRIMIYDFANKTRIDYSKNFDQDSHTFCWDKDNQHLYFTSPWHGVTDIFKLNIANDSITRLTNGVHDYLALNLAGNQLIATRQSMSAPTEIYAVNTATGKETQLSDINKSLMAKLNMGKVEARWVKTTDNKQMLVWVIYPPNFDATKKYPALLYCQGGPQDMVSQFWSYRWNFQIMAANGYIVVAPNRRGLPGFGEAWNREISGDYGGQNMKDYISAIDAVAKEPYVNKDRLGCVGASYGGFSVYWLAGHNTNKRFKVFIAHDGFFNMEQQYLETDEMWFANWDLGGPYWDKKNPVVRRSYANSPHLFVDKWNTPIMVVHSQLDYRIVNSQGMAAYNAAVLRGIPALYLYFPDESHFVLKPQNAILWQRTFFDWLDKWLKDPVGKDKPVDL</sequence>
<dbReference type="SUPFAM" id="SSF53474">
    <property type="entry name" value="alpha/beta-Hydrolases"/>
    <property type="match status" value="1"/>
</dbReference>
<comment type="similarity">
    <text evidence="1">Belongs to the peptidase S9C family.</text>
</comment>
<accession>A0A7W5H010</accession>
<evidence type="ECO:0000313" key="8">
    <source>
        <dbReference type="Proteomes" id="UP000544222"/>
    </source>
</evidence>
<evidence type="ECO:0000313" key="7">
    <source>
        <dbReference type="EMBL" id="MBB3186033.1"/>
    </source>
</evidence>
<protein>
    <submittedName>
        <fullName evidence="7">Dipeptidyl aminopeptidase/acylaminoacyl peptidase</fullName>
    </submittedName>
</protein>
<evidence type="ECO:0000256" key="2">
    <source>
        <dbReference type="ARBA" id="ARBA00022670"/>
    </source>
</evidence>
<dbReference type="Gene3D" id="3.40.50.1820">
    <property type="entry name" value="alpha/beta hydrolase"/>
    <property type="match status" value="1"/>
</dbReference>
<dbReference type="EMBL" id="JACHYB010000001">
    <property type="protein sequence ID" value="MBB3186033.1"/>
    <property type="molecule type" value="Genomic_DNA"/>
</dbReference>
<evidence type="ECO:0000256" key="4">
    <source>
        <dbReference type="ARBA" id="ARBA00022801"/>
    </source>
</evidence>
<dbReference type="GO" id="GO:0004252">
    <property type="term" value="F:serine-type endopeptidase activity"/>
    <property type="evidence" value="ECO:0007669"/>
    <property type="project" value="TreeGrafter"/>
</dbReference>
<dbReference type="GO" id="GO:0004177">
    <property type="term" value="F:aminopeptidase activity"/>
    <property type="evidence" value="ECO:0007669"/>
    <property type="project" value="UniProtKB-KW"/>
</dbReference>
<keyword evidence="3" id="KW-0732">Signal</keyword>
<evidence type="ECO:0000259" key="6">
    <source>
        <dbReference type="Pfam" id="PF00326"/>
    </source>
</evidence>
<feature type="domain" description="Peptidase S9 prolyl oligopeptidase catalytic" evidence="6">
    <location>
        <begin position="482"/>
        <end position="695"/>
    </location>
</feature>
<comment type="caution">
    <text evidence="7">The sequence shown here is derived from an EMBL/GenBank/DDBJ whole genome shotgun (WGS) entry which is preliminary data.</text>
</comment>
<proteinExistence type="inferred from homology"/>
<dbReference type="GO" id="GO:0006508">
    <property type="term" value="P:proteolysis"/>
    <property type="evidence" value="ECO:0007669"/>
    <property type="project" value="UniProtKB-KW"/>
</dbReference>